<evidence type="ECO:0000259" key="2">
    <source>
        <dbReference type="SMART" id="SM00228"/>
    </source>
</evidence>
<protein>
    <submittedName>
        <fullName evidence="3">Putative metalloprotease with PDZ domain</fullName>
    </submittedName>
</protein>
<dbReference type="InterPro" id="IPR024191">
    <property type="entry name" value="Peptidase_M61"/>
</dbReference>
<organism evidence="3 4">
    <name type="scientific">Psychrobacter fozii</name>
    <dbReference type="NCBI Taxonomy" id="198480"/>
    <lineage>
        <taxon>Bacteria</taxon>
        <taxon>Pseudomonadati</taxon>
        <taxon>Pseudomonadota</taxon>
        <taxon>Gammaproteobacteria</taxon>
        <taxon>Moraxellales</taxon>
        <taxon>Moraxellaceae</taxon>
        <taxon>Psychrobacter</taxon>
    </lineage>
</organism>
<dbReference type="PIRSF" id="PIRSF016493">
    <property type="entry name" value="Glycyl_aminpptds"/>
    <property type="match status" value="1"/>
</dbReference>
<dbReference type="Gene3D" id="2.30.42.10">
    <property type="match status" value="1"/>
</dbReference>
<dbReference type="GO" id="GO:0006508">
    <property type="term" value="P:proteolysis"/>
    <property type="evidence" value="ECO:0007669"/>
    <property type="project" value="UniProtKB-KW"/>
</dbReference>
<dbReference type="SMART" id="SM00228">
    <property type="entry name" value="PDZ"/>
    <property type="match status" value="1"/>
</dbReference>
<dbReference type="InterPro" id="IPR040756">
    <property type="entry name" value="Peptidase_M61_N"/>
</dbReference>
<keyword evidence="4" id="KW-1185">Reference proteome</keyword>
<dbReference type="SUPFAM" id="SSF55486">
    <property type="entry name" value="Metalloproteases ('zincins'), catalytic domain"/>
    <property type="match status" value="1"/>
</dbReference>
<dbReference type="InterPro" id="IPR001478">
    <property type="entry name" value="PDZ"/>
</dbReference>
<keyword evidence="3" id="KW-0482">Metalloprotease</keyword>
<comment type="caution">
    <text evidence="3">The sequence shown here is derived from an EMBL/GenBank/DDBJ whole genome shotgun (WGS) entry which is preliminary data.</text>
</comment>
<feature type="compositionally biased region" description="Polar residues" evidence="1">
    <location>
        <begin position="1"/>
        <end position="13"/>
    </location>
</feature>
<dbReference type="Proteomes" id="UP000247746">
    <property type="component" value="Unassembled WGS sequence"/>
</dbReference>
<dbReference type="InterPro" id="IPR027268">
    <property type="entry name" value="Peptidase_M4/M1_CTD_sf"/>
</dbReference>
<dbReference type="GO" id="GO:0008237">
    <property type="term" value="F:metallopeptidase activity"/>
    <property type="evidence" value="ECO:0007669"/>
    <property type="project" value="UniProtKB-KW"/>
</dbReference>
<dbReference type="InterPro" id="IPR007963">
    <property type="entry name" value="Peptidase_M61_catalytic"/>
</dbReference>
<proteinExistence type="predicted"/>
<evidence type="ECO:0000256" key="1">
    <source>
        <dbReference type="SAM" id="MobiDB-lite"/>
    </source>
</evidence>
<dbReference type="OrthoDB" id="9778516at2"/>
<dbReference type="Pfam" id="PF00595">
    <property type="entry name" value="PDZ"/>
    <property type="match status" value="1"/>
</dbReference>
<feature type="region of interest" description="Disordered" evidence="1">
    <location>
        <begin position="1"/>
        <end position="24"/>
    </location>
</feature>
<gene>
    <name evidence="3" type="ORF">DFP82_101135</name>
</gene>
<dbReference type="InterPro" id="IPR036034">
    <property type="entry name" value="PDZ_sf"/>
</dbReference>
<name>A0A2V4V409_9GAMM</name>
<dbReference type="Pfam" id="PF05299">
    <property type="entry name" value="Peptidase_M61"/>
    <property type="match status" value="1"/>
</dbReference>
<dbReference type="RefSeq" id="WP_110921807.1">
    <property type="nucleotide sequence ID" value="NZ_QJSU01000001.1"/>
</dbReference>
<evidence type="ECO:0000313" key="4">
    <source>
        <dbReference type="Proteomes" id="UP000247746"/>
    </source>
</evidence>
<dbReference type="EMBL" id="QJSU01000001">
    <property type="protein sequence ID" value="PYE40822.1"/>
    <property type="molecule type" value="Genomic_DNA"/>
</dbReference>
<reference evidence="3 4" key="1">
    <citation type="submission" date="2018-06" db="EMBL/GenBank/DDBJ databases">
        <title>Genomic Encyclopedia of Type Strains, Phase III (KMG-III): the genomes of soil and plant-associated and newly described type strains.</title>
        <authorList>
            <person name="Whitman W."/>
        </authorList>
    </citation>
    <scope>NUCLEOTIDE SEQUENCE [LARGE SCALE GENOMIC DNA]</scope>
    <source>
        <strain evidence="3 4">CECT 5889</strain>
    </source>
</reference>
<dbReference type="Gene3D" id="2.60.40.3650">
    <property type="match status" value="1"/>
</dbReference>
<keyword evidence="3" id="KW-0645">Protease</keyword>
<dbReference type="Pfam" id="PF17899">
    <property type="entry name" value="Peptidase_M61_N"/>
    <property type="match status" value="1"/>
</dbReference>
<dbReference type="Gene3D" id="1.10.390.10">
    <property type="entry name" value="Neutral Protease Domain 2"/>
    <property type="match status" value="1"/>
</dbReference>
<dbReference type="AlphaFoldDB" id="A0A2V4V409"/>
<dbReference type="SUPFAM" id="SSF50156">
    <property type="entry name" value="PDZ domain-like"/>
    <property type="match status" value="1"/>
</dbReference>
<feature type="compositionally biased region" description="Low complexity" evidence="1">
    <location>
        <begin position="14"/>
        <end position="24"/>
    </location>
</feature>
<sequence length="682" mass="77072">MTSVTTTANNQFIDSNTNNNDVNNTNASADISYRFNFDRFFEHLIDVSLSFTATANSPQLWLPAWIPGSYLMREFARNITAVHYQVLDSQATDSKTTSQTTDSDTPLKTYRAQKTDKHTWQLPQVEVGQTVEVNYEVYCYDLSVRTAYVDQQRLYGNFTSLALAVEGQEHTPVNVSLIIPATFFADKEEARVVLASGLKSTHLKLDGQHAYRLQADSYHEIIDYPFEIAEQDKFDFIIQDNEHQTLHHSFYLAGKHNANMGRLQQDITQICQTYLGWLGDAPFHDYTFMTFASGQDYGGLEHINSTSLITPRRDLPSIDEPKIPSTDYQRFLGLCSHEYFHSWWVKTVRPDVMLEVDLRREAFTPLLWVFEGFTSYIDDFMLQASGVIDKSSYLKLLAEQINRYYQTAGRAYQSVAESSFDAWIKLYRNDENTGNAGISYYNKGALVALCLDLTLLQKSAGRYRLFDVVKAFYTQAKQNDNKRVGISSADMGAVIGQFMPVEDWENFEHRYVNGVEELPIEALLAANGTNMRTNTKETADKHVPWGMRCTETPAGLKVNRVQRDSAAARAGISAHDVIVAIDGIKADSKQLASLSNAAHSVECYLFRRDELIYVNVLPKAAMEVQQSASADKSTNDVNETAFPHKVSLHLAKEDIASRASDENSSGNAGWQPWLNAIERYHN</sequence>
<evidence type="ECO:0000313" key="3">
    <source>
        <dbReference type="EMBL" id="PYE40822.1"/>
    </source>
</evidence>
<keyword evidence="3" id="KW-0378">Hydrolase</keyword>
<accession>A0A2V4V409</accession>
<feature type="domain" description="PDZ" evidence="2">
    <location>
        <begin position="543"/>
        <end position="609"/>
    </location>
</feature>